<keyword evidence="2" id="KW-0832">Ubl conjugation</keyword>
<reference evidence="5 6" key="1">
    <citation type="journal article" date="2015" name="Genome Biol.">
        <title>Comparative genomics of Steinernema reveals deeply conserved gene regulatory networks.</title>
        <authorList>
            <person name="Dillman A.R."/>
            <person name="Macchietto M."/>
            <person name="Porter C.F."/>
            <person name="Rogers A."/>
            <person name="Williams B."/>
            <person name="Antoshechkin I."/>
            <person name="Lee M.M."/>
            <person name="Goodwin Z."/>
            <person name="Lu X."/>
            <person name="Lewis E.E."/>
            <person name="Goodrich-Blair H."/>
            <person name="Stock S.P."/>
            <person name="Adams B.J."/>
            <person name="Sternberg P.W."/>
            <person name="Mortazavi A."/>
        </authorList>
    </citation>
    <scope>NUCLEOTIDE SEQUENCE [LARGE SCALE GENOMIC DNA]</scope>
    <source>
        <strain evidence="5 6">ALL</strain>
    </source>
</reference>
<dbReference type="Pfam" id="PF26557">
    <property type="entry name" value="Cullin_AB"/>
    <property type="match status" value="1"/>
</dbReference>
<dbReference type="Pfam" id="PF10557">
    <property type="entry name" value="Cullin_Nedd8"/>
    <property type="match status" value="1"/>
</dbReference>
<dbReference type="InterPro" id="IPR036388">
    <property type="entry name" value="WH-like_DNA-bd_sf"/>
</dbReference>
<dbReference type="PROSITE" id="PS01256">
    <property type="entry name" value="CULLIN_1"/>
    <property type="match status" value="1"/>
</dbReference>
<proteinExistence type="inferred from homology"/>
<dbReference type="InterPro" id="IPR036317">
    <property type="entry name" value="Cullin_homology_sf"/>
</dbReference>
<dbReference type="EMBL" id="AZBU02000008">
    <property type="protein sequence ID" value="TKR67020.1"/>
    <property type="molecule type" value="Genomic_DNA"/>
</dbReference>
<dbReference type="SMART" id="SM00884">
    <property type="entry name" value="Cullin_Nedd8"/>
    <property type="match status" value="1"/>
</dbReference>
<dbReference type="PROSITE" id="PS50069">
    <property type="entry name" value="CULLIN_2"/>
    <property type="match status" value="1"/>
</dbReference>
<dbReference type="Gene3D" id="1.10.10.10">
    <property type="entry name" value="Winged helix-like DNA-binding domain superfamily/Winged helix DNA-binding domain"/>
    <property type="match status" value="1"/>
</dbReference>
<dbReference type="GO" id="GO:0031625">
    <property type="term" value="F:ubiquitin protein ligase binding"/>
    <property type="evidence" value="ECO:0007669"/>
    <property type="project" value="InterPro"/>
</dbReference>
<dbReference type="InterPro" id="IPR045093">
    <property type="entry name" value="Cullin"/>
</dbReference>
<dbReference type="Proteomes" id="UP000298663">
    <property type="component" value="Unassembled WGS sequence"/>
</dbReference>
<dbReference type="GO" id="GO:0006511">
    <property type="term" value="P:ubiquitin-dependent protein catabolic process"/>
    <property type="evidence" value="ECO:0007669"/>
    <property type="project" value="InterPro"/>
</dbReference>
<evidence type="ECO:0000256" key="2">
    <source>
        <dbReference type="ARBA" id="ARBA00022843"/>
    </source>
</evidence>
<dbReference type="SUPFAM" id="SSF75632">
    <property type="entry name" value="Cullin homology domain"/>
    <property type="match status" value="1"/>
</dbReference>
<dbReference type="AlphaFoldDB" id="A0A4U5MD18"/>
<sequence>MVLLKFNEKDKFTFQELLDATNIAEPALKRCMATLALGKPSFQVLLRKSKTARNTIESEDEFTVNDNFKSKTREVKLMGVKVNVNDATTIRPEIEEARKRDVGSRKTEVDAAIVRIMKTRKTLPHSQLIVETIVILKARFTPQVSMLKERIDSLIDREYLERDERDRTVYKYCA</sequence>
<evidence type="ECO:0000313" key="6">
    <source>
        <dbReference type="Proteomes" id="UP000298663"/>
    </source>
</evidence>
<name>A0A4U5MD18_STECR</name>
<evidence type="ECO:0000256" key="3">
    <source>
        <dbReference type="PROSITE-ProRule" id="PRU00330"/>
    </source>
</evidence>
<evidence type="ECO:0000313" key="5">
    <source>
        <dbReference type="EMBL" id="TKR67020.1"/>
    </source>
</evidence>
<feature type="domain" description="Cullin family profile" evidence="4">
    <location>
        <begin position="1"/>
        <end position="36"/>
    </location>
</feature>
<gene>
    <name evidence="5" type="ORF">L596_023235</name>
</gene>
<dbReference type="Gene3D" id="3.30.230.130">
    <property type="entry name" value="Cullin, Chain C, Domain 2"/>
    <property type="match status" value="1"/>
</dbReference>
<keyword evidence="1" id="KW-1017">Isopeptide bond</keyword>
<dbReference type="PANTHER" id="PTHR11932">
    <property type="entry name" value="CULLIN"/>
    <property type="match status" value="1"/>
</dbReference>
<reference evidence="5 6" key="2">
    <citation type="journal article" date="2019" name="G3 (Bethesda)">
        <title>Hybrid Assembly of the Genome of the Entomopathogenic Nematode Steinernema carpocapsae Identifies the X-Chromosome.</title>
        <authorList>
            <person name="Serra L."/>
            <person name="Macchietto M."/>
            <person name="Macias-Munoz A."/>
            <person name="McGill C.J."/>
            <person name="Rodriguez I.M."/>
            <person name="Rodriguez B."/>
            <person name="Murad R."/>
            <person name="Mortazavi A."/>
        </authorList>
    </citation>
    <scope>NUCLEOTIDE SEQUENCE [LARGE SCALE GENOMIC DNA]</scope>
    <source>
        <strain evidence="5 6">ALL</strain>
    </source>
</reference>
<evidence type="ECO:0000256" key="1">
    <source>
        <dbReference type="ARBA" id="ARBA00022499"/>
    </source>
</evidence>
<dbReference type="InterPro" id="IPR016158">
    <property type="entry name" value="Cullin_homology"/>
</dbReference>
<protein>
    <recommendedName>
        <fullName evidence="4">Cullin family profile domain-containing protein</fullName>
    </recommendedName>
</protein>
<dbReference type="GO" id="GO:0031461">
    <property type="term" value="C:cullin-RING ubiquitin ligase complex"/>
    <property type="evidence" value="ECO:0007669"/>
    <property type="project" value="InterPro"/>
</dbReference>
<comment type="caution">
    <text evidence="5">The sequence shown here is derived from an EMBL/GenBank/DDBJ whole genome shotgun (WGS) entry which is preliminary data.</text>
</comment>
<dbReference type="SUPFAM" id="SSF46785">
    <property type="entry name" value="Winged helix' DNA-binding domain"/>
    <property type="match status" value="1"/>
</dbReference>
<evidence type="ECO:0000259" key="4">
    <source>
        <dbReference type="PROSITE" id="PS50069"/>
    </source>
</evidence>
<comment type="similarity">
    <text evidence="3">Belongs to the cullin family.</text>
</comment>
<dbReference type="OrthoDB" id="27073at2759"/>
<dbReference type="InterPro" id="IPR036390">
    <property type="entry name" value="WH_DNA-bd_sf"/>
</dbReference>
<dbReference type="InterPro" id="IPR016157">
    <property type="entry name" value="Cullin_CS"/>
</dbReference>
<keyword evidence="6" id="KW-1185">Reference proteome</keyword>
<dbReference type="FunFam" id="1.10.10.10:FF:000014">
    <property type="entry name" value="Cullin 1"/>
    <property type="match status" value="1"/>
</dbReference>
<dbReference type="InterPro" id="IPR059120">
    <property type="entry name" value="Cullin-like_AB"/>
</dbReference>
<dbReference type="STRING" id="34508.A0A4U5MD18"/>
<dbReference type="InterPro" id="IPR019559">
    <property type="entry name" value="Cullin_neddylation_domain"/>
</dbReference>
<organism evidence="5 6">
    <name type="scientific">Steinernema carpocapsae</name>
    <name type="common">Entomopathogenic nematode</name>
    <dbReference type="NCBI Taxonomy" id="34508"/>
    <lineage>
        <taxon>Eukaryota</taxon>
        <taxon>Metazoa</taxon>
        <taxon>Ecdysozoa</taxon>
        <taxon>Nematoda</taxon>
        <taxon>Chromadorea</taxon>
        <taxon>Rhabditida</taxon>
        <taxon>Tylenchina</taxon>
        <taxon>Panagrolaimomorpha</taxon>
        <taxon>Strongyloidoidea</taxon>
        <taxon>Steinernematidae</taxon>
        <taxon>Steinernema</taxon>
    </lineage>
</organism>
<accession>A0A4U5MD18</accession>